<name>A0A1X2ZZ91_BIFAD</name>
<sequence length="510" mass="56745">MDNKRQFILNLFASLISFAANLGIGFLMTPFIVQQIGAEAYGFVGLANTMINYATLFTLALNSVSGRFITVAYHKGDKSTADKYFTSTLSSNLVIVAILTMIAVPLIWNLEHVVNISPHLINDVKILFSFIFINFLLSTLSTVFTVATFIKNKLYLSSIANIVAILAKVLILIAMFGTLPPMVWYVGLGTCAMTAIIFIANWIYTKKLVPELRFIRHGFSVSAIREMLAAGIWNCVIKLQQILQDGLSLLVTNLLISPHFMGLLSIAQLVPTTMSGLMGTISGLFSPEQTKFFARGQKELLLQELKSGMRICGFFVNIIFVVLLIIGEDFIRIWQPGQDTKMINILMQLTMLGFFLSGVATTLQNVPLLVNKLRPYSLGWLACGAVSFALIILGVHLFPSSGIYMVAAVPQIVGFVANLTFVPLYASRCLNLPLWSFYPIYLQYITSTIVSIVICFILHSMLMPKITSWISLFIACTIYTLTTIFINIIFLLSSRERSLITRKLITKIKK</sequence>
<feature type="transmembrane region" description="Helical" evidence="6">
    <location>
        <begin position="346"/>
        <end position="366"/>
    </location>
</feature>
<dbReference type="CDD" id="cd12082">
    <property type="entry name" value="MATE_like"/>
    <property type="match status" value="1"/>
</dbReference>
<evidence type="ECO:0000256" key="5">
    <source>
        <dbReference type="ARBA" id="ARBA00023136"/>
    </source>
</evidence>
<organism evidence="7 8">
    <name type="scientific">Bifidobacterium adolescentis</name>
    <dbReference type="NCBI Taxonomy" id="1680"/>
    <lineage>
        <taxon>Bacteria</taxon>
        <taxon>Bacillati</taxon>
        <taxon>Actinomycetota</taxon>
        <taxon>Actinomycetes</taxon>
        <taxon>Bifidobacteriales</taxon>
        <taxon>Bifidobacteriaceae</taxon>
        <taxon>Bifidobacterium</taxon>
    </lineage>
</organism>
<evidence type="ECO:0000256" key="3">
    <source>
        <dbReference type="ARBA" id="ARBA00022692"/>
    </source>
</evidence>
<keyword evidence="4 6" id="KW-1133">Transmembrane helix</keyword>
<dbReference type="AlphaFoldDB" id="A0A1X2ZZ91"/>
<dbReference type="PANTHER" id="PTHR30250">
    <property type="entry name" value="PST FAMILY PREDICTED COLANIC ACID TRANSPORTER"/>
    <property type="match status" value="1"/>
</dbReference>
<feature type="transmembrane region" description="Helical" evidence="6">
    <location>
        <begin position="182"/>
        <end position="204"/>
    </location>
</feature>
<reference evidence="7 8" key="1">
    <citation type="journal article" date="2016" name="Sci. Rep.">
        <title>Evaluation of genetic diversity among strains of the human gut commensal Bifidobacterium adolescentis.</title>
        <authorList>
            <person name="Duranti S."/>
            <person name="Milani C."/>
            <person name="Lugli G.A."/>
            <person name="Mancabelli L."/>
            <person name="Turroni F."/>
            <person name="Ferrario C."/>
            <person name="Mangifesta M."/>
            <person name="Viappiani A."/>
            <person name="Sanchez B."/>
            <person name="Margolles A."/>
            <person name="van Sinderen D."/>
            <person name="Ventura M."/>
        </authorList>
    </citation>
    <scope>NUCLEOTIDE SEQUENCE [LARGE SCALE GENOMIC DNA]</scope>
    <source>
        <strain evidence="7 8">AL46-7</strain>
    </source>
</reference>
<dbReference type="Proteomes" id="UP000193208">
    <property type="component" value="Unassembled WGS sequence"/>
</dbReference>
<feature type="transmembrane region" description="Helical" evidence="6">
    <location>
        <begin position="127"/>
        <end position="147"/>
    </location>
</feature>
<feature type="transmembrane region" description="Helical" evidence="6">
    <location>
        <begin position="468"/>
        <end position="492"/>
    </location>
</feature>
<proteinExistence type="predicted"/>
<protein>
    <submittedName>
        <fullName evidence="7">Flippase</fullName>
    </submittedName>
</protein>
<feature type="transmembrane region" description="Helical" evidence="6">
    <location>
        <begin position="307"/>
        <end position="326"/>
    </location>
</feature>
<feature type="transmembrane region" description="Helical" evidence="6">
    <location>
        <begin position="40"/>
        <end position="64"/>
    </location>
</feature>
<keyword evidence="3 6" id="KW-0812">Transmembrane</keyword>
<comment type="caution">
    <text evidence="7">The sequence shown here is derived from an EMBL/GenBank/DDBJ whole genome shotgun (WGS) entry which is preliminary data.</text>
</comment>
<evidence type="ECO:0000256" key="4">
    <source>
        <dbReference type="ARBA" id="ARBA00022989"/>
    </source>
</evidence>
<dbReference type="GO" id="GO:0005886">
    <property type="term" value="C:plasma membrane"/>
    <property type="evidence" value="ECO:0007669"/>
    <property type="project" value="UniProtKB-SubCell"/>
</dbReference>
<accession>A0A1X2ZZ91</accession>
<evidence type="ECO:0000313" key="8">
    <source>
        <dbReference type="Proteomes" id="UP000193208"/>
    </source>
</evidence>
<dbReference type="PANTHER" id="PTHR30250:SF26">
    <property type="entry name" value="PSMA PROTEIN"/>
    <property type="match status" value="1"/>
</dbReference>
<feature type="transmembrane region" description="Helical" evidence="6">
    <location>
        <begin position="7"/>
        <end position="28"/>
    </location>
</feature>
<feature type="transmembrane region" description="Helical" evidence="6">
    <location>
        <begin position="404"/>
        <end position="426"/>
    </location>
</feature>
<feature type="transmembrane region" description="Helical" evidence="6">
    <location>
        <begin position="438"/>
        <end position="462"/>
    </location>
</feature>
<keyword evidence="5 6" id="KW-0472">Membrane</keyword>
<dbReference type="RefSeq" id="WP_065443367.1">
    <property type="nucleotide sequence ID" value="NZ_JBCOFL010000014.1"/>
</dbReference>
<evidence type="ECO:0000256" key="6">
    <source>
        <dbReference type="SAM" id="Phobius"/>
    </source>
</evidence>
<evidence type="ECO:0000256" key="2">
    <source>
        <dbReference type="ARBA" id="ARBA00022475"/>
    </source>
</evidence>
<keyword evidence="2" id="KW-1003">Cell membrane</keyword>
<feature type="transmembrane region" description="Helical" evidence="6">
    <location>
        <begin position="378"/>
        <end position="398"/>
    </location>
</feature>
<feature type="transmembrane region" description="Helical" evidence="6">
    <location>
        <begin position="84"/>
        <end position="107"/>
    </location>
</feature>
<feature type="transmembrane region" description="Helical" evidence="6">
    <location>
        <begin position="154"/>
        <end position="176"/>
    </location>
</feature>
<dbReference type="InterPro" id="IPR050833">
    <property type="entry name" value="Poly_Biosynth_Transport"/>
</dbReference>
<dbReference type="EMBL" id="LNKI01000006">
    <property type="protein sequence ID" value="OSG99551.1"/>
    <property type="molecule type" value="Genomic_DNA"/>
</dbReference>
<evidence type="ECO:0000256" key="1">
    <source>
        <dbReference type="ARBA" id="ARBA00004651"/>
    </source>
</evidence>
<gene>
    <name evidence="7" type="ORF">AL0467_1539</name>
</gene>
<comment type="subcellular location">
    <subcellularLocation>
        <location evidence="1">Cell membrane</location>
        <topology evidence="1">Multi-pass membrane protein</topology>
    </subcellularLocation>
</comment>
<evidence type="ECO:0000313" key="7">
    <source>
        <dbReference type="EMBL" id="OSG99551.1"/>
    </source>
</evidence>